<evidence type="ECO:0000313" key="1">
    <source>
        <dbReference type="EMBL" id="WVZ80000.1"/>
    </source>
</evidence>
<organism evidence="1 2">
    <name type="scientific">Paspalum notatum var. saurae</name>
    <dbReference type="NCBI Taxonomy" id="547442"/>
    <lineage>
        <taxon>Eukaryota</taxon>
        <taxon>Viridiplantae</taxon>
        <taxon>Streptophyta</taxon>
        <taxon>Embryophyta</taxon>
        <taxon>Tracheophyta</taxon>
        <taxon>Spermatophyta</taxon>
        <taxon>Magnoliopsida</taxon>
        <taxon>Liliopsida</taxon>
        <taxon>Poales</taxon>
        <taxon>Poaceae</taxon>
        <taxon>PACMAD clade</taxon>
        <taxon>Panicoideae</taxon>
        <taxon>Andropogonodae</taxon>
        <taxon>Paspaleae</taxon>
        <taxon>Paspalinae</taxon>
        <taxon>Paspalum</taxon>
    </lineage>
</organism>
<name>A0AAQ3TZ00_PASNO</name>
<accession>A0AAQ3TZ00</accession>
<dbReference type="EMBL" id="CP144750">
    <property type="protein sequence ID" value="WVZ80000.1"/>
    <property type="molecule type" value="Genomic_DNA"/>
</dbReference>
<gene>
    <name evidence="1" type="ORF">U9M48_027518</name>
</gene>
<reference evidence="1 2" key="1">
    <citation type="submission" date="2024-02" db="EMBL/GenBank/DDBJ databases">
        <title>High-quality chromosome-scale genome assembly of Pensacola bahiagrass (Paspalum notatum Flugge var. saurae).</title>
        <authorList>
            <person name="Vega J.M."/>
            <person name="Podio M."/>
            <person name="Orjuela J."/>
            <person name="Siena L.A."/>
            <person name="Pessino S.C."/>
            <person name="Combes M.C."/>
            <person name="Mariac C."/>
            <person name="Albertini E."/>
            <person name="Pupilli F."/>
            <person name="Ortiz J.P.A."/>
            <person name="Leblanc O."/>
        </authorList>
    </citation>
    <scope>NUCLEOTIDE SEQUENCE [LARGE SCALE GENOMIC DNA]</scope>
    <source>
        <strain evidence="1">R1</strain>
        <tissue evidence="1">Leaf</tissue>
    </source>
</reference>
<evidence type="ECO:0000313" key="2">
    <source>
        <dbReference type="Proteomes" id="UP001341281"/>
    </source>
</evidence>
<dbReference type="AlphaFoldDB" id="A0AAQ3TZ00"/>
<protein>
    <submittedName>
        <fullName evidence="1">Uncharacterized protein</fullName>
    </submittedName>
</protein>
<dbReference type="CDD" id="cd00303">
    <property type="entry name" value="retropepsin_like"/>
    <property type="match status" value="1"/>
</dbReference>
<keyword evidence="2" id="KW-1185">Reference proteome</keyword>
<dbReference type="Proteomes" id="UP001341281">
    <property type="component" value="Chromosome 06"/>
</dbReference>
<proteinExistence type="predicted"/>
<sequence>MKLQIRVGAAAFTALLDSGSMHDFIHDETAAATGLPIQPFPGLRGSQWRTVTTPQQAAHMRTSVGWKPFDIDFYSLPLGCYDMILRVQWLRTLGPILWDFSKHTM</sequence>
<dbReference type="InterPro" id="IPR021109">
    <property type="entry name" value="Peptidase_aspartic_dom_sf"/>
</dbReference>
<dbReference type="Gene3D" id="2.40.70.10">
    <property type="entry name" value="Acid Proteases"/>
    <property type="match status" value="1"/>
</dbReference>